<dbReference type="Proteomes" id="UP001549366">
    <property type="component" value="Unassembled WGS sequence"/>
</dbReference>
<proteinExistence type="inferred from homology"/>
<dbReference type="EMBL" id="JBEWTB010000002">
    <property type="protein sequence ID" value="MET4756652.1"/>
    <property type="molecule type" value="Genomic_DNA"/>
</dbReference>
<evidence type="ECO:0000256" key="1">
    <source>
        <dbReference type="ARBA" id="ARBA00007274"/>
    </source>
</evidence>
<dbReference type="SMART" id="SM01266">
    <property type="entry name" value="Mac"/>
    <property type="match status" value="1"/>
</dbReference>
<dbReference type="Pfam" id="PF00132">
    <property type="entry name" value="Hexapep"/>
    <property type="match status" value="1"/>
</dbReference>
<dbReference type="InterPro" id="IPR039369">
    <property type="entry name" value="LacA-like"/>
</dbReference>
<comment type="caution">
    <text evidence="7">The sequence shown here is derived from an EMBL/GenBank/DDBJ whole genome shotgun (WGS) entry which is preliminary data.</text>
</comment>
<dbReference type="InterPro" id="IPR024688">
    <property type="entry name" value="Mac_dom"/>
</dbReference>
<comment type="similarity">
    <text evidence="1 5">Belongs to the transferase hexapeptide repeat family.</text>
</comment>
<evidence type="ECO:0000259" key="6">
    <source>
        <dbReference type="SMART" id="SM01266"/>
    </source>
</evidence>
<dbReference type="PROSITE" id="PS00101">
    <property type="entry name" value="HEXAPEP_TRANSFERASES"/>
    <property type="match status" value="1"/>
</dbReference>
<dbReference type="PANTHER" id="PTHR43017">
    <property type="entry name" value="GALACTOSIDE O-ACETYLTRANSFERASE"/>
    <property type="match status" value="1"/>
</dbReference>
<evidence type="ECO:0000313" key="8">
    <source>
        <dbReference type="Proteomes" id="UP001549366"/>
    </source>
</evidence>
<dbReference type="InterPro" id="IPR018357">
    <property type="entry name" value="Hexapep_transf_CS"/>
</dbReference>
<keyword evidence="4 5" id="KW-0012">Acyltransferase</keyword>
<dbReference type="PANTHER" id="PTHR43017:SF1">
    <property type="entry name" value="ACETYLTRANSFERASE YJL218W-RELATED"/>
    <property type="match status" value="1"/>
</dbReference>
<organism evidence="7 8">
    <name type="scientific">Endozoicomonas lisbonensis</name>
    <dbReference type="NCBI Taxonomy" id="3120522"/>
    <lineage>
        <taxon>Bacteria</taxon>
        <taxon>Pseudomonadati</taxon>
        <taxon>Pseudomonadota</taxon>
        <taxon>Gammaproteobacteria</taxon>
        <taxon>Oceanospirillales</taxon>
        <taxon>Endozoicomonadaceae</taxon>
        <taxon>Endozoicomonas</taxon>
    </lineage>
</organism>
<reference evidence="7 8" key="1">
    <citation type="submission" date="2024-06" db="EMBL/GenBank/DDBJ databases">
        <title>Genomic Encyclopedia of Type Strains, Phase V (KMG-V): Genome sequencing to study the core and pangenomes of soil and plant-associated prokaryotes.</title>
        <authorList>
            <person name="Whitman W."/>
        </authorList>
    </citation>
    <scope>NUCLEOTIDE SEQUENCE [LARGE SCALE GENOMIC DNA]</scope>
    <source>
        <strain evidence="7 8">NE40</strain>
    </source>
</reference>
<gene>
    <name evidence="7" type="ORF">V5J35_001844</name>
</gene>
<dbReference type="EC" id="2.3.1.-" evidence="5"/>
<dbReference type="Pfam" id="PF14602">
    <property type="entry name" value="Hexapep_2"/>
    <property type="match status" value="1"/>
</dbReference>
<dbReference type="InterPro" id="IPR011004">
    <property type="entry name" value="Trimer_LpxA-like_sf"/>
</dbReference>
<name>A0ABV2SFV5_9GAMM</name>
<dbReference type="CDD" id="cd03357">
    <property type="entry name" value="LbH_MAT_GAT"/>
    <property type="match status" value="1"/>
</dbReference>
<keyword evidence="8" id="KW-1185">Reference proteome</keyword>
<evidence type="ECO:0000256" key="2">
    <source>
        <dbReference type="ARBA" id="ARBA00022679"/>
    </source>
</evidence>
<evidence type="ECO:0000256" key="4">
    <source>
        <dbReference type="ARBA" id="ARBA00023315"/>
    </source>
</evidence>
<dbReference type="InterPro" id="IPR001451">
    <property type="entry name" value="Hexapep"/>
</dbReference>
<keyword evidence="3" id="KW-0677">Repeat</keyword>
<evidence type="ECO:0000313" key="7">
    <source>
        <dbReference type="EMBL" id="MET4756652.1"/>
    </source>
</evidence>
<keyword evidence="2 5" id="KW-0808">Transferase</keyword>
<accession>A0ABV2SFV5</accession>
<sequence>MTEKEKMIAGLGYFPSDPKDPELREERKAAKALCHRYNLLAPHEAEQKTELLKSLLGQVQEANIEPSFHCDYGYNIYLGENFYSNHNLVILDVCPVIIGDNVMFGPNVTITSAGHPIDAETRNSGLEFGKKINIGNNVWLGANVTVNPGVTIGDNVVIGSGSVVTKDIPANTVAAGVPCKVIRNIEQSQAA</sequence>
<dbReference type="RefSeq" id="WP_354010977.1">
    <property type="nucleotide sequence ID" value="NZ_JBEWTA010000001.1"/>
</dbReference>
<protein>
    <recommendedName>
        <fullName evidence="5">Acetyltransferase</fullName>
        <ecNumber evidence="5">2.3.1.-</ecNumber>
    </recommendedName>
</protein>
<dbReference type="SUPFAM" id="SSF51161">
    <property type="entry name" value="Trimeric LpxA-like enzymes"/>
    <property type="match status" value="1"/>
</dbReference>
<feature type="domain" description="Maltose/galactoside acetyltransferase" evidence="6">
    <location>
        <begin position="4"/>
        <end position="61"/>
    </location>
</feature>
<dbReference type="Pfam" id="PF12464">
    <property type="entry name" value="Mac"/>
    <property type="match status" value="1"/>
</dbReference>
<dbReference type="Gene3D" id="2.160.10.10">
    <property type="entry name" value="Hexapeptide repeat proteins"/>
    <property type="match status" value="1"/>
</dbReference>
<evidence type="ECO:0000256" key="5">
    <source>
        <dbReference type="RuleBase" id="RU367021"/>
    </source>
</evidence>
<evidence type="ECO:0000256" key="3">
    <source>
        <dbReference type="ARBA" id="ARBA00022737"/>
    </source>
</evidence>